<gene>
    <name evidence="2" type="ORF">WS72_05780</name>
</gene>
<evidence type="ECO:0000313" key="2">
    <source>
        <dbReference type="EMBL" id="KWZ42430.1"/>
    </source>
</evidence>
<organism evidence="2 3">
    <name type="scientific">Burkholderia savannae</name>
    <dbReference type="NCBI Taxonomy" id="1637837"/>
    <lineage>
        <taxon>Bacteria</taxon>
        <taxon>Pseudomonadati</taxon>
        <taxon>Pseudomonadota</taxon>
        <taxon>Betaproteobacteria</taxon>
        <taxon>Burkholderiales</taxon>
        <taxon>Burkholderiaceae</taxon>
        <taxon>Burkholderia</taxon>
        <taxon>pseudomallei group</taxon>
    </lineage>
</organism>
<accession>A0ABR5TD02</accession>
<keyword evidence="3" id="KW-1185">Reference proteome</keyword>
<protein>
    <submittedName>
        <fullName evidence="2">Uncharacterized protein</fullName>
    </submittedName>
</protein>
<proteinExistence type="predicted"/>
<dbReference type="Proteomes" id="UP000070255">
    <property type="component" value="Unassembled WGS sequence"/>
</dbReference>
<dbReference type="EMBL" id="LNJQ01000001">
    <property type="protein sequence ID" value="KWZ42430.1"/>
    <property type="molecule type" value="Genomic_DNA"/>
</dbReference>
<evidence type="ECO:0000313" key="3">
    <source>
        <dbReference type="Proteomes" id="UP000070255"/>
    </source>
</evidence>
<sequence length="129" mass="13963">MADNANAGGIGRGRGGAHARRGDRDGVAYASAGAIGGTWMRRFRSAPTSRAAALDARRRGLSGRRRLAGWMAVSRFDGVDEAAIACAHRAANRPMLAMMRAVASDEMNIGRSRRRMSACADRRHRVRLR</sequence>
<comment type="caution">
    <text evidence="2">The sequence shown here is derived from an EMBL/GenBank/DDBJ whole genome shotgun (WGS) entry which is preliminary data.</text>
</comment>
<reference evidence="2 3" key="1">
    <citation type="submission" date="2015-11" db="EMBL/GenBank/DDBJ databases">
        <authorList>
            <person name="Sahl J."/>
            <person name="Wagner D."/>
            <person name="Keim P."/>
        </authorList>
    </citation>
    <scope>NUCLEOTIDE SEQUENCE [LARGE SCALE GENOMIC DNA]</scope>
    <source>
        <strain evidence="2 3">BDU18</strain>
    </source>
</reference>
<evidence type="ECO:0000256" key="1">
    <source>
        <dbReference type="SAM" id="MobiDB-lite"/>
    </source>
</evidence>
<feature type="region of interest" description="Disordered" evidence="1">
    <location>
        <begin position="1"/>
        <end position="22"/>
    </location>
</feature>
<name>A0ABR5TD02_9BURK</name>